<name>A0A644TUS3_9ZZZZ</name>
<dbReference type="AlphaFoldDB" id="A0A644TUS3"/>
<dbReference type="PANTHER" id="PTHR43566:SF1">
    <property type="entry name" value="AAA+ ATPASE DOMAIN-CONTAINING PROTEIN"/>
    <property type="match status" value="1"/>
</dbReference>
<dbReference type="Pfam" id="PF13173">
    <property type="entry name" value="AAA_14"/>
    <property type="match status" value="1"/>
</dbReference>
<feature type="domain" description="AAA+ ATPase" evidence="1">
    <location>
        <begin position="51"/>
        <end position="167"/>
    </location>
</feature>
<evidence type="ECO:0000259" key="1">
    <source>
        <dbReference type="SMART" id="SM00382"/>
    </source>
</evidence>
<proteinExistence type="predicted"/>
<dbReference type="CDD" id="cd00009">
    <property type="entry name" value="AAA"/>
    <property type="match status" value="1"/>
</dbReference>
<accession>A0A644TUS3</accession>
<dbReference type="EMBL" id="VSSQ01000054">
    <property type="protein sequence ID" value="MPL70738.1"/>
    <property type="molecule type" value="Genomic_DNA"/>
</dbReference>
<gene>
    <name evidence="2" type="ORF">SDC9_16499</name>
</gene>
<dbReference type="SMART" id="SM00382">
    <property type="entry name" value="AAA"/>
    <property type="match status" value="1"/>
</dbReference>
<dbReference type="Pfam" id="PF13635">
    <property type="entry name" value="DUF4143"/>
    <property type="match status" value="1"/>
</dbReference>
<dbReference type="InterPro" id="IPR003593">
    <property type="entry name" value="AAA+_ATPase"/>
</dbReference>
<dbReference type="InterPro" id="IPR025420">
    <property type="entry name" value="DUF4143"/>
</dbReference>
<dbReference type="InterPro" id="IPR027417">
    <property type="entry name" value="P-loop_NTPase"/>
</dbReference>
<reference evidence="2" key="1">
    <citation type="submission" date="2019-08" db="EMBL/GenBank/DDBJ databases">
        <authorList>
            <person name="Kucharzyk K."/>
            <person name="Murdoch R.W."/>
            <person name="Higgins S."/>
            <person name="Loffler F."/>
        </authorList>
    </citation>
    <scope>NUCLEOTIDE SEQUENCE</scope>
</reference>
<dbReference type="InterPro" id="IPR041682">
    <property type="entry name" value="AAA_14"/>
</dbReference>
<protein>
    <recommendedName>
        <fullName evidence="1">AAA+ ATPase domain-containing protein</fullName>
    </recommendedName>
</protein>
<organism evidence="2">
    <name type="scientific">bioreactor metagenome</name>
    <dbReference type="NCBI Taxonomy" id="1076179"/>
    <lineage>
        <taxon>unclassified sequences</taxon>
        <taxon>metagenomes</taxon>
        <taxon>ecological metagenomes</taxon>
    </lineage>
</organism>
<dbReference type="Gene3D" id="3.40.50.300">
    <property type="entry name" value="P-loop containing nucleotide triphosphate hydrolases"/>
    <property type="match status" value="1"/>
</dbReference>
<dbReference type="PANTHER" id="PTHR43566">
    <property type="entry name" value="CONSERVED PROTEIN"/>
    <property type="match status" value="1"/>
</dbReference>
<comment type="caution">
    <text evidence="2">The sequence shown here is derived from an EMBL/GenBank/DDBJ whole genome shotgun (WGS) entry which is preliminary data.</text>
</comment>
<sequence length="416" mass="47152">MDDHGRIPIILSNMSVYREFVLFGRGNGAIISSMIIERTITEDILRRLHSDRRIVLLYGPRQSGKTTLAREILKRFGRPAIMVNGEDPRAQELWSSRDLRRIRGQIAGFDLVCVDEAQHIPGVELALKLLFDEGFKGSLLVTGSSSPDIARTAKEALTGRTWTYTLFPIAFSELGRTMSDYDLDGLLPEKLVLGLYPGLLGMESKADKVAHLLELSSAYLYKDVLELGGIRNPRKLRDLLRFLAYQVGSEVSYQELGRQTSMSADTVISYIDLLEKAFVLFRLGGYSRNLRKEITRKDKVYFFDNGIRNALIDDFKDWEIRPDKGALWENFLVSERKKYNAYRGWHGGSWFWRTHTGAELDYVEEADGSLAGFEFKLGKRAASAPASWTTVYPEAGFECITRDNYLEFIVGGIRTG</sequence>
<evidence type="ECO:0000313" key="2">
    <source>
        <dbReference type="EMBL" id="MPL70738.1"/>
    </source>
</evidence>
<dbReference type="SUPFAM" id="SSF52540">
    <property type="entry name" value="P-loop containing nucleoside triphosphate hydrolases"/>
    <property type="match status" value="1"/>
</dbReference>